<dbReference type="InterPro" id="IPR029239">
    <property type="entry name" value="CFAP418"/>
</dbReference>
<evidence type="ECO:0000256" key="2">
    <source>
        <dbReference type="ARBA" id="ARBA00004496"/>
    </source>
</evidence>
<dbReference type="GO" id="GO:0005829">
    <property type="term" value="C:cytosol"/>
    <property type="evidence" value="ECO:0007669"/>
    <property type="project" value="TreeGrafter"/>
</dbReference>
<dbReference type="GO" id="GO:0001917">
    <property type="term" value="C:photoreceptor inner segment"/>
    <property type="evidence" value="ECO:0007669"/>
    <property type="project" value="UniProtKB-SubCell"/>
</dbReference>
<gene>
    <name evidence="8" type="primary">C1H8orf37</name>
</gene>
<keyword evidence="3" id="KW-0963">Cytoplasm</keyword>
<organism evidence="7 8">
    <name type="scientific">Microcaecilia unicolor</name>
    <dbReference type="NCBI Taxonomy" id="1415580"/>
    <lineage>
        <taxon>Eukaryota</taxon>
        <taxon>Metazoa</taxon>
        <taxon>Chordata</taxon>
        <taxon>Craniata</taxon>
        <taxon>Vertebrata</taxon>
        <taxon>Euteleostomi</taxon>
        <taxon>Amphibia</taxon>
        <taxon>Gymnophiona</taxon>
        <taxon>Siphonopidae</taxon>
        <taxon>Microcaecilia</taxon>
    </lineage>
</organism>
<evidence type="ECO:0000256" key="6">
    <source>
        <dbReference type="SAM" id="MobiDB-lite"/>
    </source>
</evidence>
<dbReference type="RefSeq" id="XP_030072753.1">
    <property type="nucleotide sequence ID" value="XM_030216893.1"/>
</dbReference>
<dbReference type="AlphaFoldDB" id="A0A6P7Z5N1"/>
<feature type="compositionally biased region" description="Low complexity" evidence="6">
    <location>
        <begin position="36"/>
        <end position="51"/>
    </location>
</feature>
<evidence type="ECO:0000313" key="8">
    <source>
        <dbReference type="RefSeq" id="XP_030072753.1"/>
    </source>
</evidence>
<evidence type="ECO:0000256" key="4">
    <source>
        <dbReference type="ARBA" id="ARBA00024819"/>
    </source>
</evidence>
<dbReference type="PANTHER" id="PTHR33958:SF1">
    <property type="entry name" value="CILIA- AND FLAGELLA-ASSOCIATED PROTEIN 418"/>
    <property type="match status" value="1"/>
</dbReference>
<dbReference type="Pfam" id="PF14996">
    <property type="entry name" value="RMP"/>
    <property type="match status" value="1"/>
</dbReference>
<keyword evidence="7" id="KW-1185">Reference proteome</keyword>
<dbReference type="OrthoDB" id="259905at2759"/>
<reference evidence="8" key="1">
    <citation type="submission" date="2025-08" db="UniProtKB">
        <authorList>
            <consortium name="RefSeq"/>
        </authorList>
    </citation>
    <scope>IDENTIFICATION</scope>
</reference>
<dbReference type="PANTHER" id="PTHR33958">
    <property type="entry name" value="PROTEIN C8ORF37"/>
    <property type="match status" value="1"/>
</dbReference>
<dbReference type="Proteomes" id="UP000515156">
    <property type="component" value="Chromosome 1"/>
</dbReference>
<feature type="compositionally biased region" description="Gly residues" evidence="6">
    <location>
        <begin position="26"/>
        <end position="35"/>
    </location>
</feature>
<evidence type="ECO:0000256" key="5">
    <source>
        <dbReference type="ARBA" id="ARBA00026215"/>
    </source>
</evidence>
<name>A0A6P7Z5N1_9AMPH</name>
<proteinExistence type="predicted"/>
<evidence type="ECO:0000256" key="1">
    <source>
        <dbReference type="ARBA" id="ARBA00004437"/>
    </source>
</evidence>
<evidence type="ECO:0000313" key="7">
    <source>
        <dbReference type="Proteomes" id="UP000515156"/>
    </source>
</evidence>
<dbReference type="KEGG" id="muo:115479129"/>
<feature type="region of interest" description="Disordered" evidence="6">
    <location>
        <begin position="23"/>
        <end position="57"/>
    </location>
</feature>
<sequence>MADDLDELLDEVESKFCRTDVLRGEASGGGAGTGSYGTAAAERNRSSNSVMRRSKEDDDIEGLIEDIFHNVRFDEEMVKPRSHTSDEPTIRSSIQMSGKKCCPVYVGGSKAPYGIGTNLSQRTCDHLRCTACDFNVVIYDDYQWDTSCDYLFFRNHMPEFSRLQEKMIRKKGTRAYACQCSWRSIKELTDLASDQHLHWVCGKHAE</sequence>
<comment type="subcellular location">
    <subcellularLocation>
        <location evidence="2">Cytoplasm</location>
    </subcellularLocation>
    <subcellularLocation>
        <location evidence="1">Photoreceptor inner segment</location>
    </subcellularLocation>
</comment>
<dbReference type="FunCoup" id="A0A6P7Z5N1">
    <property type="interactions" value="388"/>
</dbReference>
<protein>
    <recommendedName>
        <fullName evidence="5">Cilia- and flagella-associated protein 418</fullName>
    </recommendedName>
</protein>
<evidence type="ECO:0000256" key="3">
    <source>
        <dbReference type="ARBA" id="ARBA00022490"/>
    </source>
</evidence>
<dbReference type="GeneID" id="115479129"/>
<comment type="function">
    <text evidence="4">May be involved in photoreceptor outer segment disk morphogenesis.</text>
</comment>
<accession>A0A6P7Z5N1</accession>
<dbReference type="CTD" id="157657"/>
<dbReference type="InParanoid" id="A0A6P7Z5N1"/>